<evidence type="ECO:0000256" key="4">
    <source>
        <dbReference type="ARBA" id="ARBA00022803"/>
    </source>
</evidence>
<dbReference type="GO" id="GO:0017004">
    <property type="term" value="P:cytochrome complex assembly"/>
    <property type="evidence" value="ECO:0007669"/>
    <property type="project" value="UniProtKB-KW"/>
</dbReference>
<dbReference type="AlphaFoldDB" id="A0A074U1P2"/>
<feature type="signal peptide" evidence="5">
    <location>
        <begin position="1"/>
        <end position="19"/>
    </location>
</feature>
<proteinExistence type="predicted"/>
<name>A0A074U1P2_9RHOB</name>
<feature type="domain" description="Cytochrome c-type biogenesis protein H TPR" evidence="6">
    <location>
        <begin position="112"/>
        <end position="244"/>
    </location>
</feature>
<keyword evidence="2" id="KW-0677">Repeat</keyword>
<gene>
    <name evidence="7" type="ORF">DL1_09700</name>
</gene>
<dbReference type="RefSeq" id="WP_038068299.1">
    <property type="nucleotide sequence ID" value="NZ_FOVB01000014.1"/>
</dbReference>
<dbReference type="OrthoDB" id="9815847at2"/>
<protein>
    <submittedName>
        <fullName evidence="7">Cytochrome C biogenesis protein</fullName>
    </submittedName>
</protein>
<accession>A0A074U1P2</accession>
<reference evidence="7 8" key="1">
    <citation type="submission" date="2014-03" db="EMBL/GenBank/DDBJ databases">
        <title>The draft genome sequence of Thioclava dalianensis DLFJ1-1.</title>
        <authorList>
            <person name="Lai Q."/>
            <person name="Shao Z."/>
        </authorList>
    </citation>
    <scope>NUCLEOTIDE SEQUENCE [LARGE SCALE GENOMIC DNA]</scope>
    <source>
        <strain evidence="7 8">DLFJ1-1</strain>
    </source>
</reference>
<dbReference type="Gene3D" id="1.25.40.10">
    <property type="entry name" value="Tetratricopeptide repeat domain"/>
    <property type="match status" value="2"/>
</dbReference>
<evidence type="ECO:0000313" key="7">
    <source>
        <dbReference type="EMBL" id="KEP68597.1"/>
    </source>
</evidence>
<dbReference type="Pfam" id="PF23914">
    <property type="entry name" value="TPR_CcmH_CycH"/>
    <property type="match status" value="1"/>
</dbReference>
<keyword evidence="5" id="KW-0732">Signal</keyword>
<evidence type="ECO:0000256" key="5">
    <source>
        <dbReference type="SAM" id="SignalP"/>
    </source>
</evidence>
<keyword evidence="3" id="KW-0201">Cytochrome c-type biogenesis</keyword>
<dbReference type="InterPro" id="IPR051263">
    <property type="entry name" value="C-type_cytochrome_biogenesis"/>
</dbReference>
<organism evidence="7 8">
    <name type="scientific">Thioclava dalianensis</name>
    <dbReference type="NCBI Taxonomy" id="1185766"/>
    <lineage>
        <taxon>Bacteria</taxon>
        <taxon>Pseudomonadati</taxon>
        <taxon>Pseudomonadota</taxon>
        <taxon>Alphaproteobacteria</taxon>
        <taxon>Rhodobacterales</taxon>
        <taxon>Paracoccaceae</taxon>
        <taxon>Thioclava</taxon>
    </lineage>
</organism>
<dbReference type="InterPro" id="IPR019734">
    <property type="entry name" value="TPR_rpt"/>
</dbReference>
<dbReference type="NCBIfam" id="TIGR03142">
    <property type="entry name" value="cytochro_ccmI"/>
    <property type="match status" value="1"/>
</dbReference>
<dbReference type="PANTHER" id="PTHR47870">
    <property type="entry name" value="CYTOCHROME C-TYPE BIOGENESIS PROTEIN CCMH"/>
    <property type="match status" value="1"/>
</dbReference>
<keyword evidence="4" id="KW-0802">TPR repeat</keyword>
<dbReference type="SMART" id="SM00028">
    <property type="entry name" value="TPR"/>
    <property type="match status" value="2"/>
</dbReference>
<evidence type="ECO:0000313" key="8">
    <source>
        <dbReference type="Proteomes" id="UP000027725"/>
    </source>
</evidence>
<feature type="chain" id="PRO_5001700341" evidence="5">
    <location>
        <begin position="20"/>
        <end position="387"/>
    </location>
</feature>
<evidence type="ECO:0000256" key="1">
    <source>
        <dbReference type="ARBA" id="ARBA00004196"/>
    </source>
</evidence>
<evidence type="ECO:0000259" key="6">
    <source>
        <dbReference type="Pfam" id="PF23914"/>
    </source>
</evidence>
<dbReference type="InterPro" id="IPR056413">
    <property type="entry name" value="TPR_CcmH_CycH"/>
</dbReference>
<dbReference type="eggNOG" id="COG4235">
    <property type="taxonomic scope" value="Bacteria"/>
</dbReference>
<comment type="subcellular location">
    <subcellularLocation>
        <location evidence="1">Cell envelope</location>
    </subcellularLocation>
</comment>
<dbReference type="PANTHER" id="PTHR47870:SF4">
    <property type="entry name" value="CYTOCHROME C-TYPE BIOGENESIS PROTEIN CYCH"/>
    <property type="match status" value="1"/>
</dbReference>
<dbReference type="STRING" id="1185766.SAMN05216224_11429"/>
<dbReference type="InterPro" id="IPR017560">
    <property type="entry name" value="Cyt_c_biogenesis_CcmI"/>
</dbReference>
<dbReference type="GO" id="GO:0030313">
    <property type="term" value="C:cell envelope"/>
    <property type="evidence" value="ECO:0007669"/>
    <property type="project" value="UniProtKB-SubCell"/>
</dbReference>
<sequence>MIWIAMAVLALTASGIVAASAWKPALVQGPAEDRTLAVLKDQLSEVDRDAERGLLSVAEAHAARQEIKRRVLSVGRVKNTGESSGGGRVILMAAAVFVPLFAAGYYSFAGAPNLSSIAFEDRQAEVAQNREIEALAQKLLQRLQADSEGGALEGWMLLGQTFMKLGRASDAASAYERATQSMNADSAVFSIYAEALIVSEQGIVTPQAKRAIARALELDPTNPAGTFYDAVGLAQAGANEQAYNRLLTRLDEVDGFAPWMETFVAEANRIGAALGRAPISLSDYAPVMSGNSPGPTAADVEAASQMDDVDRDAFIRSMVERLATRLEAEPDDIDGWMRLGRAYRVLGETDLALNAYSRAKELLVPVSSEDPRQSVILQSLEELQSGQ</sequence>
<dbReference type="Proteomes" id="UP000027725">
    <property type="component" value="Unassembled WGS sequence"/>
</dbReference>
<evidence type="ECO:0000256" key="2">
    <source>
        <dbReference type="ARBA" id="ARBA00022737"/>
    </source>
</evidence>
<evidence type="ECO:0000256" key="3">
    <source>
        <dbReference type="ARBA" id="ARBA00022748"/>
    </source>
</evidence>
<dbReference type="GO" id="GO:0005886">
    <property type="term" value="C:plasma membrane"/>
    <property type="evidence" value="ECO:0007669"/>
    <property type="project" value="TreeGrafter"/>
</dbReference>
<comment type="caution">
    <text evidence="7">The sequence shown here is derived from an EMBL/GenBank/DDBJ whole genome shotgun (WGS) entry which is preliminary data.</text>
</comment>
<dbReference type="InterPro" id="IPR011990">
    <property type="entry name" value="TPR-like_helical_dom_sf"/>
</dbReference>
<dbReference type="SUPFAM" id="SSF48452">
    <property type="entry name" value="TPR-like"/>
    <property type="match status" value="1"/>
</dbReference>
<dbReference type="EMBL" id="JHEH01000028">
    <property type="protein sequence ID" value="KEP68597.1"/>
    <property type="molecule type" value="Genomic_DNA"/>
</dbReference>
<keyword evidence="8" id="KW-1185">Reference proteome</keyword>